<dbReference type="InterPro" id="IPR008988">
    <property type="entry name" value="Transcriptional_repressor_C"/>
</dbReference>
<dbReference type="EMBL" id="FOIF01000006">
    <property type="protein sequence ID" value="SES75185.1"/>
    <property type="molecule type" value="Genomic_DNA"/>
</dbReference>
<evidence type="ECO:0000259" key="2">
    <source>
        <dbReference type="SMART" id="SM00899"/>
    </source>
</evidence>
<organism evidence="3 4">
    <name type="scientific">Anaerobranca gottschalkii DSM 13577</name>
    <dbReference type="NCBI Taxonomy" id="1120990"/>
    <lineage>
        <taxon>Bacteria</taxon>
        <taxon>Bacillati</taxon>
        <taxon>Bacillota</taxon>
        <taxon>Clostridia</taxon>
        <taxon>Eubacteriales</taxon>
        <taxon>Proteinivoracaceae</taxon>
        <taxon>Anaerobranca</taxon>
    </lineage>
</organism>
<dbReference type="SUPFAM" id="SSF50037">
    <property type="entry name" value="C-terminal domain of transcriptional repressors"/>
    <property type="match status" value="1"/>
</dbReference>
<gene>
    <name evidence="3" type="ORF">SAMN03080614_10062</name>
</gene>
<dbReference type="Gene3D" id="2.30.30.90">
    <property type="match status" value="1"/>
</dbReference>
<dbReference type="AlphaFoldDB" id="A0A1H9Z111"/>
<dbReference type="InterPro" id="IPR007167">
    <property type="entry name" value="Fe-transptr_FeoA-like"/>
</dbReference>
<dbReference type="SMART" id="SM00899">
    <property type="entry name" value="FeoA"/>
    <property type="match status" value="1"/>
</dbReference>
<dbReference type="Pfam" id="PF04023">
    <property type="entry name" value="FeoA"/>
    <property type="match status" value="1"/>
</dbReference>
<name>A0A1H9Z111_9FIRM</name>
<evidence type="ECO:0000313" key="4">
    <source>
        <dbReference type="Proteomes" id="UP000243819"/>
    </source>
</evidence>
<dbReference type="RefSeq" id="WP_091349014.1">
    <property type="nucleotide sequence ID" value="NZ_FOIF01000006.1"/>
</dbReference>
<dbReference type="STRING" id="1120990.SAMN03080614_10062"/>
<protein>
    <submittedName>
        <fullName evidence="3">FeoA domain-containing protein</fullName>
    </submittedName>
</protein>
<sequence length="74" mass="8211">MFLSDCKRGDQVEIVEITDNWGREQAIRFGIAKGSKVICQAVIPNGPVVIKKGQGTIAIGYPVASKIIVKRRWR</sequence>
<dbReference type="InterPro" id="IPR038157">
    <property type="entry name" value="FeoA_core_dom"/>
</dbReference>
<evidence type="ECO:0000313" key="3">
    <source>
        <dbReference type="EMBL" id="SES75185.1"/>
    </source>
</evidence>
<accession>A0A1H9Z111</accession>
<feature type="domain" description="Ferrous iron transporter FeoA-like" evidence="2">
    <location>
        <begin position="1"/>
        <end position="71"/>
    </location>
</feature>
<reference evidence="4" key="1">
    <citation type="submission" date="2016-10" db="EMBL/GenBank/DDBJ databases">
        <authorList>
            <person name="Varghese N."/>
            <person name="Submissions S."/>
        </authorList>
    </citation>
    <scope>NUCLEOTIDE SEQUENCE [LARGE SCALE GENOMIC DNA]</scope>
    <source>
        <strain evidence="4">DSM 13577</strain>
    </source>
</reference>
<proteinExistence type="predicted"/>
<dbReference type="Proteomes" id="UP000243819">
    <property type="component" value="Unassembled WGS sequence"/>
</dbReference>
<keyword evidence="4" id="KW-1185">Reference proteome</keyword>
<keyword evidence="1" id="KW-0408">Iron</keyword>
<evidence type="ECO:0000256" key="1">
    <source>
        <dbReference type="ARBA" id="ARBA00023004"/>
    </source>
</evidence>
<dbReference type="GO" id="GO:0046914">
    <property type="term" value="F:transition metal ion binding"/>
    <property type="evidence" value="ECO:0007669"/>
    <property type="project" value="InterPro"/>
</dbReference>
<dbReference type="OrthoDB" id="2111964at2"/>